<comment type="subcellular location">
    <subcellularLocation>
        <location evidence="1">Cell outer membrane</location>
    </subcellularLocation>
</comment>
<feature type="chain" id="PRO_5003432228" evidence="5">
    <location>
        <begin position="25"/>
        <end position="211"/>
    </location>
</feature>
<dbReference type="InterPro" id="IPR036737">
    <property type="entry name" value="OmpA-like_sf"/>
</dbReference>
<evidence type="ECO:0000256" key="2">
    <source>
        <dbReference type="ARBA" id="ARBA00023136"/>
    </source>
</evidence>
<evidence type="ECO:0000313" key="7">
    <source>
        <dbReference type="EMBL" id="AEP10054.1"/>
    </source>
</evidence>
<dbReference type="PANTHER" id="PTHR30329">
    <property type="entry name" value="STATOR ELEMENT OF FLAGELLAR MOTOR COMPLEX"/>
    <property type="match status" value="1"/>
</dbReference>
<gene>
    <name evidence="7" type="ordered locus">MICA_1742</name>
</gene>
<dbReference type="Pfam" id="PF00691">
    <property type="entry name" value="OmpA"/>
    <property type="match status" value="1"/>
</dbReference>
<accession>G2KRU6</accession>
<proteinExistence type="predicted"/>
<evidence type="ECO:0000256" key="3">
    <source>
        <dbReference type="ARBA" id="ARBA00023237"/>
    </source>
</evidence>
<dbReference type="eggNOG" id="COG2885">
    <property type="taxonomic scope" value="Bacteria"/>
</dbReference>
<dbReference type="HOGENOM" id="CLU_1303713_0_0_5"/>
<dbReference type="Proteomes" id="UP000009286">
    <property type="component" value="Chromosome"/>
</dbReference>
<keyword evidence="5" id="KW-0732">Signal</keyword>
<evidence type="ECO:0000256" key="5">
    <source>
        <dbReference type="SAM" id="SignalP"/>
    </source>
</evidence>
<dbReference type="GO" id="GO:0009279">
    <property type="term" value="C:cell outer membrane"/>
    <property type="evidence" value="ECO:0007669"/>
    <property type="project" value="UniProtKB-SubCell"/>
</dbReference>
<dbReference type="STRING" id="856793.MICA_1742"/>
<dbReference type="InterPro" id="IPR006664">
    <property type="entry name" value="OMP_bac"/>
</dbReference>
<dbReference type="PRINTS" id="PR01021">
    <property type="entry name" value="OMPADOMAIN"/>
</dbReference>
<dbReference type="InterPro" id="IPR006665">
    <property type="entry name" value="OmpA-like"/>
</dbReference>
<dbReference type="PROSITE" id="PS51123">
    <property type="entry name" value="OMPA_2"/>
    <property type="match status" value="1"/>
</dbReference>
<keyword evidence="3" id="KW-0998">Cell outer membrane</keyword>
<protein>
    <submittedName>
        <fullName evidence="7">OmpA family protein</fullName>
    </submittedName>
</protein>
<dbReference type="AlphaFoldDB" id="G2KRU6"/>
<evidence type="ECO:0000256" key="4">
    <source>
        <dbReference type="PROSITE-ProRule" id="PRU00473"/>
    </source>
</evidence>
<name>G2KRU6_MICAA</name>
<dbReference type="CDD" id="cd07185">
    <property type="entry name" value="OmpA_C-like"/>
    <property type="match status" value="1"/>
</dbReference>
<dbReference type="InterPro" id="IPR050330">
    <property type="entry name" value="Bact_OuterMem_StrucFunc"/>
</dbReference>
<evidence type="ECO:0000313" key="8">
    <source>
        <dbReference type="Proteomes" id="UP000009286"/>
    </source>
</evidence>
<reference evidence="7 8" key="1">
    <citation type="journal article" date="2011" name="BMC Genomics">
        <title>Genomic insights into an obligate epibiotic bacterial predator: Micavibrio aeruginosavorus ARL-13.</title>
        <authorList>
            <person name="Wang Z."/>
            <person name="Kadouri D."/>
            <person name="Wu M."/>
        </authorList>
    </citation>
    <scope>NUCLEOTIDE SEQUENCE [LARGE SCALE GENOMIC DNA]</scope>
    <source>
        <strain evidence="7 8">ARL-13</strain>
    </source>
</reference>
<evidence type="ECO:0000256" key="1">
    <source>
        <dbReference type="ARBA" id="ARBA00004442"/>
    </source>
</evidence>
<evidence type="ECO:0000259" key="6">
    <source>
        <dbReference type="PROSITE" id="PS51123"/>
    </source>
</evidence>
<feature type="domain" description="OmpA-like" evidence="6">
    <location>
        <begin position="97"/>
        <end position="211"/>
    </location>
</feature>
<organism evidence="7 8">
    <name type="scientific">Micavibrio aeruginosavorus (strain ARL-13)</name>
    <dbReference type="NCBI Taxonomy" id="856793"/>
    <lineage>
        <taxon>Bacteria</taxon>
        <taxon>Pseudomonadati</taxon>
        <taxon>Bdellovibrionota</taxon>
        <taxon>Bdellovibrionia</taxon>
        <taxon>Bdellovibrionales</taxon>
        <taxon>Pseudobdellovibrionaceae</taxon>
        <taxon>Micavibrio</taxon>
    </lineage>
</organism>
<dbReference type="EMBL" id="CP002382">
    <property type="protein sequence ID" value="AEP10054.1"/>
    <property type="molecule type" value="Genomic_DNA"/>
</dbReference>
<dbReference type="KEGG" id="mai:MICA_1742"/>
<dbReference type="OrthoDB" id="189250at2"/>
<dbReference type="PANTHER" id="PTHR30329:SF21">
    <property type="entry name" value="LIPOPROTEIN YIAD-RELATED"/>
    <property type="match status" value="1"/>
</dbReference>
<dbReference type="Gene3D" id="3.30.1330.60">
    <property type="entry name" value="OmpA-like domain"/>
    <property type="match status" value="1"/>
</dbReference>
<keyword evidence="2 4" id="KW-0472">Membrane</keyword>
<dbReference type="SUPFAM" id="SSF103088">
    <property type="entry name" value="OmpA-like"/>
    <property type="match status" value="1"/>
</dbReference>
<keyword evidence="8" id="KW-1185">Reference proteome</keyword>
<feature type="signal peptide" evidence="5">
    <location>
        <begin position="1"/>
        <end position="24"/>
    </location>
</feature>
<dbReference type="RefSeq" id="WP_014103277.1">
    <property type="nucleotide sequence ID" value="NC_016026.1"/>
</dbReference>
<sequence length="211" mass="23393">MFRPSYILPGVAAVMLLASTAAHAAGYEWKRVDYQYLQSVSEKERGMLRIYKDYEEREPCQNYRELPPEVKYVDCKLYHRVAIPDPPPPPAPPPAPEPPKVVSSYEIFFPLDSTALDLQANAMVDKAAADIALYQPSTVIVAGYTDTSGAADYNDQLSANRAMAVSAALSQRGIPNTAMDLEAHGQNDLKVPTADDVHEPQNRRTVIHFMK</sequence>